<comment type="similarity">
    <text evidence="9">Belongs to the binding-protein-dependent transport system permease family.</text>
</comment>
<dbReference type="Pfam" id="PF00528">
    <property type="entry name" value="BPD_transp_1"/>
    <property type="match status" value="1"/>
</dbReference>
<evidence type="ECO:0000256" key="1">
    <source>
        <dbReference type="ARBA" id="ARBA00004651"/>
    </source>
</evidence>
<accession>A0A7Y6QBC0</accession>
<evidence type="ECO:0000313" key="11">
    <source>
        <dbReference type="EMBL" id="NVD42426.1"/>
    </source>
</evidence>
<dbReference type="Proteomes" id="UP000520198">
    <property type="component" value="Unassembled WGS sequence"/>
</dbReference>
<feature type="domain" description="ABC transmembrane type-1" evidence="10">
    <location>
        <begin position="88"/>
        <end position="277"/>
    </location>
</feature>
<evidence type="ECO:0000256" key="6">
    <source>
        <dbReference type="ARBA" id="ARBA00022927"/>
    </source>
</evidence>
<dbReference type="PROSITE" id="PS50928">
    <property type="entry name" value="ABC_TM1"/>
    <property type="match status" value="1"/>
</dbReference>
<protein>
    <submittedName>
        <fullName evidence="11">ABC transporter permease</fullName>
    </submittedName>
</protein>
<feature type="transmembrane region" description="Helical" evidence="9">
    <location>
        <begin position="28"/>
        <end position="48"/>
    </location>
</feature>
<feature type="transmembrane region" description="Helical" evidence="9">
    <location>
        <begin position="209"/>
        <end position="234"/>
    </location>
</feature>
<evidence type="ECO:0000313" key="12">
    <source>
        <dbReference type="Proteomes" id="UP000520198"/>
    </source>
</evidence>
<dbReference type="EMBL" id="JABWDU010000009">
    <property type="protein sequence ID" value="NVD42426.1"/>
    <property type="molecule type" value="Genomic_DNA"/>
</dbReference>
<feature type="transmembrane region" description="Helical" evidence="9">
    <location>
        <begin position="254"/>
        <end position="281"/>
    </location>
</feature>
<comment type="subcellular location">
    <subcellularLocation>
        <location evidence="1 9">Cell membrane</location>
        <topology evidence="1 9">Multi-pass membrane protein</topology>
    </subcellularLocation>
</comment>
<gene>
    <name evidence="11" type="ORF">HT585_26495</name>
</gene>
<dbReference type="GO" id="GO:0015833">
    <property type="term" value="P:peptide transport"/>
    <property type="evidence" value="ECO:0007669"/>
    <property type="project" value="UniProtKB-KW"/>
</dbReference>
<evidence type="ECO:0000256" key="9">
    <source>
        <dbReference type="RuleBase" id="RU363032"/>
    </source>
</evidence>
<dbReference type="GO" id="GO:0015031">
    <property type="term" value="P:protein transport"/>
    <property type="evidence" value="ECO:0007669"/>
    <property type="project" value="UniProtKB-KW"/>
</dbReference>
<organism evidence="11 12">
    <name type="scientific">Ensifer oleiphilus</name>
    <dbReference type="NCBI Taxonomy" id="2742698"/>
    <lineage>
        <taxon>Bacteria</taxon>
        <taxon>Pseudomonadati</taxon>
        <taxon>Pseudomonadota</taxon>
        <taxon>Alphaproteobacteria</taxon>
        <taxon>Hyphomicrobiales</taxon>
        <taxon>Rhizobiaceae</taxon>
        <taxon>Sinorhizobium/Ensifer group</taxon>
        <taxon>Ensifer</taxon>
    </lineage>
</organism>
<feature type="transmembrane region" description="Helical" evidence="9">
    <location>
        <begin position="94"/>
        <end position="115"/>
    </location>
</feature>
<keyword evidence="8 9" id="KW-0472">Membrane</keyword>
<dbReference type="InterPro" id="IPR035906">
    <property type="entry name" value="MetI-like_sf"/>
</dbReference>
<evidence type="ECO:0000256" key="2">
    <source>
        <dbReference type="ARBA" id="ARBA00022448"/>
    </source>
</evidence>
<keyword evidence="5" id="KW-0571">Peptide transport</keyword>
<evidence type="ECO:0000256" key="5">
    <source>
        <dbReference type="ARBA" id="ARBA00022856"/>
    </source>
</evidence>
<evidence type="ECO:0000256" key="3">
    <source>
        <dbReference type="ARBA" id="ARBA00022475"/>
    </source>
</evidence>
<reference evidence="11 12" key="1">
    <citation type="submission" date="2020-06" db="EMBL/GenBank/DDBJ databases">
        <authorList>
            <person name="Grouzdev D.S."/>
        </authorList>
    </citation>
    <scope>NUCLEOTIDE SEQUENCE [LARGE SCALE GENOMIC DNA]</scope>
    <source>
        <strain evidence="11 12">HO-A22</strain>
    </source>
</reference>
<evidence type="ECO:0000256" key="8">
    <source>
        <dbReference type="ARBA" id="ARBA00023136"/>
    </source>
</evidence>
<keyword evidence="7 9" id="KW-1133">Transmembrane helix</keyword>
<evidence type="ECO:0000256" key="7">
    <source>
        <dbReference type="ARBA" id="ARBA00022989"/>
    </source>
</evidence>
<keyword evidence="4 9" id="KW-0812">Transmembrane</keyword>
<dbReference type="InterPro" id="IPR000515">
    <property type="entry name" value="MetI-like"/>
</dbReference>
<name>A0A7Y6QBC0_9HYPH</name>
<proteinExistence type="inferred from homology"/>
<keyword evidence="3" id="KW-1003">Cell membrane</keyword>
<dbReference type="PANTHER" id="PTHR43386:SF1">
    <property type="entry name" value="D,D-DIPEPTIDE TRANSPORT SYSTEM PERMEASE PROTEIN DDPC-RELATED"/>
    <property type="match status" value="1"/>
</dbReference>
<keyword evidence="12" id="KW-1185">Reference proteome</keyword>
<dbReference type="GO" id="GO:0055085">
    <property type="term" value="P:transmembrane transport"/>
    <property type="evidence" value="ECO:0007669"/>
    <property type="project" value="InterPro"/>
</dbReference>
<dbReference type="SUPFAM" id="SSF161098">
    <property type="entry name" value="MetI-like"/>
    <property type="match status" value="1"/>
</dbReference>
<dbReference type="RefSeq" id="WP_176355791.1">
    <property type="nucleotide sequence ID" value="NZ_JABWDU010000009.1"/>
</dbReference>
<evidence type="ECO:0000259" key="10">
    <source>
        <dbReference type="PROSITE" id="PS50928"/>
    </source>
</evidence>
<dbReference type="InterPro" id="IPR050366">
    <property type="entry name" value="BP-dependent_transpt_permease"/>
</dbReference>
<keyword evidence="6" id="KW-0653">Protein transport</keyword>
<dbReference type="AlphaFoldDB" id="A0A7Y6QBC0"/>
<dbReference type="Gene3D" id="1.10.3720.10">
    <property type="entry name" value="MetI-like"/>
    <property type="match status" value="1"/>
</dbReference>
<comment type="caution">
    <text evidence="11">The sequence shown here is derived from an EMBL/GenBank/DDBJ whole genome shotgun (WGS) entry which is preliminary data.</text>
</comment>
<dbReference type="GO" id="GO:0005886">
    <property type="term" value="C:plasma membrane"/>
    <property type="evidence" value="ECO:0007669"/>
    <property type="project" value="UniProtKB-SubCell"/>
</dbReference>
<dbReference type="PANTHER" id="PTHR43386">
    <property type="entry name" value="OLIGOPEPTIDE TRANSPORT SYSTEM PERMEASE PROTEIN APPC"/>
    <property type="match status" value="1"/>
</dbReference>
<sequence>MSIVVQSSTRKAGRIGAFLGRAFSRPSFVIGFAILALSIALALFPQVLAPYDPLAFDLSAIQQGPSLVHPFGTDNFGRDVLSRVIWAYRVDMQMAFFATIFALLIGVTVGALVGYYGGIADTIFGRCVDAIITFPFLVLVIAIVAVLGPGLVNMYVAITAVNWVYYARLTRAEIMAQKANDYAAAGRVLGYSDRRIIFRHLLPNATSPIIVYWMTDMALAILLGSSLGYLGLGAQPPAAEWGVLIAEGRNFLLTAWWMSLMPGIAIVLTGLGFSLVGDALADLLRPKGR</sequence>
<evidence type="ECO:0000256" key="4">
    <source>
        <dbReference type="ARBA" id="ARBA00022692"/>
    </source>
</evidence>
<dbReference type="CDD" id="cd06261">
    <property type="entry name" value="TM_PBP2"/>
    <property type="match status" value="1"/>
</dbReference>
<keyword evidence="2 9" id="KW-0813">Transport</keyword>